<organism evidence="3 4">
    <name type="scientific">Streptosporangium amethystogenes subsp. fukuiense</name>
    <dbReference type="NCBI Taxonomy" id="698418"/>
    <lineage>
        <taxon>Bacteria</taxon>
        <taxon>Bacillati</taxon>
        <taxon>Actinomycetota</taxon>
        <taxon>Actinomycetes</taxon>
        <taxon>Streptosporangiales</taxon>
        <taxon>Streptosporangiaceae</taxon>
        <taxon>Streptosporangium</taxon>
    </lineage>
</organism>
<reference evidence="4" key="1">
    <citation type="journal article" date="2019" name="Int. J. Syst. Evol. Microbiol.">
        <title>The Global Catalogue of Microorganisms (GCM) 10K type strain sequencing project: providing services to taxonomists for standard genome sequencing and annotation.</title>
        <authorList>
            <consortium name="The Broad Institute Genomics Platform"/>
            <consortium name="The Broad Institute Genome Sequencing Center for Infectious Disease"/>
            <person name="Wu L."/>
            <person name="Ma J."/>
        </authorList>
    </citation>
    <scope>NUCLEOTIDE SEQUENCE [LARGE SCALE GENOMIC DNA]</scope>
    <source>
        <strain evidence="4">JCM 10083</strain>
    </source>
</reference>
<name>A0ABW2SZQ0_9ACTN</name>
<dbReference type="Pfam" id="PF11887">
    <property type="entry name" value="Mce4_CUP1"/>
    <property type="match status" value="1"/>
</dbReference>
<gene>
    <name evidence="3" type="ORF">ACFQVD_15930</name>
</gene>
<dbReference type="PANTHER" id="PTHR33371">
    <property type="entry name" value="INTERMEMBRANE PHOSPHOLIPID TRANSPORT SYSTEM BINDING PROTEIN MLAD-RELATED"/>
    <property type="match status" value="1"/>
</dbReference>
<comment type="caution">
    <text evidence="3">The sequence shown here is derived from an EMBL/GenBank/DDBJ whole genome shotgun (WGS) entry which is preliminary data.</text>
</comment>
<keyword evidence="4" id="KW-1185">Reference proteome</keyword>
<dbReference type="InterPro" id="IPR052336">
    <property type="entry name" value="MlaD_Phospholipid_Transporter"/>
</dbReference>
<dbReference type="InterPro" id="IPR003399">
    <property type="entry name" value="Mce/MlaD"/>
</dbReference>
<evidence type="ECO:0000259" key="2">
    <source>
        <dbReference type="Pfam" id="PF11887"/>
    </source>
</evidence>
<feature type="domain" description="Mce/MlaD" evidence="1">
    <location>
        <begin position="39"/>
        <end position="116"/>
    </location>
</feature>
<dbReference type="InterPro" id="IPR005693">
    <property type="entry name" value="Mce"/>
</dbReference>
<dbReference type="Proteomes" id="UP001596514">
    <property type="component" value="Unassembled WGS sequence"/>
</dbReference>
<dbReference type="RefSeq" id="WP_343963750.1">
    <property type="nucleotide sequence ID" value="NZ_BAAAGK010000019.1"/>
</dbReference>
<dbReference type="Pfam" id="PF02470">
    <property type="entry name" value="MlaD"/>
    <property type="match status" value="1"/>
</dbReference>
<dbReference type="EMBL" id="JBHTEE010000001">
    <property type="protein sequence ID" value="MFC7601582.1"/>
    <property type="molecule type" value="Genomic_DNA"/>
</dbReference>
<dbReference type="InterPro" id="IPR024516">
    <property type="entry name" value="Mce_C"/>
</dbReference>
<protein>
    <submittedName>
        <fullName evidence="3">MlaD family protein</fullName>
    </submittedName>
</protein>
<proteinExistence type="predicted"/>
<feature type="domain" description="Mammalian cell entry C-terminal" evidence="2">
    <location>
        <begin position="125"/>
        <end position="313"/>
    </location>
</feature>
<evidence type="ECO:0000313" key="3">
    <source>
        <dbReference type="EMBL" id="MFC7601582.1"/>
    </source>
</evidence>
<evidence type="ECO:0000259" key="1">
    <source>
        <dbReference type="Pfam" id="PF02470"/>
    </source>
</evidence>
<dbReference type="PANTHER" id="PTHR33371:SF4">
    <property type="entry name" value="INTERMEMBRANE PHOSPHOLIPID TRANSPORT SYSTEM BINDING PROTEIN MLAD"/>
    <property type="match status" value="1"/>
</dbReference>
<sequence>MATRGEVALPIRLAISVAVLLVLAGSVLLVVRGAAEVSGTRLSAVFTRSGQGLDPNSPVKIRGITVGGVSSVTLNRQGQAVVAIYVDPGVRVPQSVTATIEPSSVFGPKFVNLVPGSGETSGPYLLSGAVITRTEAPSDLSDSLTDAYEGLKAIDPQDVTTIVHTLGRGLDGKGPQLRAIVDDAGKIIGVAHRHRADFRRFIGDAGDLSTSLADKGDELVAISANTNVITPDLLKRADKVRALLKEFDDLSHLSAHGLRKHRGDLKAAVNSGERLASLLYAQLGIVGDGVRGLNQLLSALNDLASGQGPNGTAQIKMETFISTDVCELFVGACGSTKGG</sequence>
<accession>A0ABW2SZQ0</accession>
<evidence type="ECO:0000313" key="4">
    <source>
        <dbReference type="Proteomes" id="UP001596514"/>
    </source>
</evidence>
<dbReference type="NCBIfam" id="TIGR00996">
    <property type="entry name" value="Mtu_fam_mce"/>
    <property type="match status" value="1"/>
</dbReference>